<dbReference type="SUPFAM" id="SSF110849">
    <property type="entry name" value="ParB/Sulfiredoxin"/>
    <property type="match status" value="1"/>
</dbReference>
<dbReference type="OrthoDB" id="292268at2"/>
<organism evidence="1 2">
    <name type="scientific">Anatilimnocola aggregata</name>
    <dbReference type="NCBI Taxonomy" id="2528021"/>
    <lineage>
        <taxon>Bacteria</taxon>
        <taxon>Pseudomonadati</taxon>
        <taxon>Planctomycetota</taxon>
        <taxon>Planctomycetia</taxon>
        <taxon>Pirellulales</taxon>
        <taxon>Pirellulaceae</taxon>
        <taxon>Anatilimnocola</taxon>
    </lineage>
</organism>
<dbReference type="RefSeq" id="WP_145099776.1">
    <property type="nucleotide sequence ID" value="NZ_CP036274.1"/>
</dbReference>
<evidence type="ECO:0000313" key="2">
    <source>
        <dbReference type="Proteomes" id="UP000315017"/>
    </source>
</evidence>
<sequence>MFIRDRIQSLRRVLARDLQPNPRNWRTHPQPQQDALRALLAEVGYAGALLAREQDDGSLQLIDGHLRAETTPEQLVPVLVLDVTEDEANKLLACWDPLSALAGRDQQRIEELVALIETDSPALCALLTDLSRESSAAKRLPAEVDELIANYQLVVQCADEAEQRELFERLSAEGLSCRVLTM</sequence>
<gene>
    <name evidence="1" type="ORF">ETAA8_70430</name>
</gene>
<dbReference type="InterPro" id="IPR036086">
    <property type="entry name" value="ParB/Sulfiredoxin_sf"/>
</dbReference>
<reference evidence="1 2" key="1">
    <citation type="submission" date="2019-02" db="EMBL/GenBank/DDBJ databases">
        <title>Deep-cultivation of Planctomycetes and their phenomic and genomic characterization uncovers novel biology.</title>
        <authorList>
            <person name="Wiegand S."/>
            <person name="Jogler M."/>
            <person name="Boedeker C."/>
            <person name="Pinto D."/>
            <person name="Vollmers J."/>
            <person name="Rivas-Marin E."/>
            <person name="Kohn T."/>
            <person name="Peeters S.H."/>
            <person name="Heuer A."/>
            <person name="Rast P."/>
            <person name="Oberbeckmann S."/>
            <person name="Bunk B."/>
            <person name="Jeske O."/>
            <person name="Meyerdierks A."/>
            <person name="Storesund J.E."/>
            <person name="Kallscheuer N."/>
            <person name="Luecker S."/>
            <person name="Lage O.M."/>
            <person name="Pohl T."/>
            <person name="Merkel B.J."/>
            <person name="Hornburger P."/>
            <person name="Mueller R.-W."/>
            <person name="Bruemmer F."/>
            <person name="Labrenz M."/>
            <person name="Spormann A.M."/>
            <person name="Op den Camp H."/>
            <person name="Overmann J."/>
            <person name="Amann R."/>
            <person name="Jetten M.S.M."/>
            <person name="Mascher T."/>
            <person name="Medema M.H."/>
            <person name="Devos D.P."/>
            <person name="Kaster A.-K."/>
            <person name="Ovreas L."/>
            <person name="Rohde M."/>
            <person name="Galperin M.Y."/>
            <person name="Jogler C."/>
        </authorList>
    </citation>
    <scope>NUCLEOTIDE SEQUENCE [LARGE SCALE GENOMIC DNA]</scope>
    <source>
        <strain evidence="1 2">ETA_A8</strain>
    </source>
</reference>
<dbReference type="AlphaFoldDB" id="A0A517YNT5"/>
<accession>A0A517YNT5</accession>
<dbReference type="KEGG" id="aagg:ETAA8_70430"/>
<evidence type="ECO:0008006" key="3">
    <source>
        <dbReference type="Google" id="ProtNLM"/>
    </source>
</evidence>
<keyword evidence="2" id="KW-1185">Reference proteome</keyword>
<proteinExistence type="predicted"/>
<protein>
    <recommendedName>
        <fullName evidence="3">ParB/Sulfiredoxin domain-containing protein</fullName>
    </recommendedName>
</protein>
<dbReference type="Proteomes" id="UP000315017">
    <property type="component" value="Chromosome"/>
</dbReference>
<evidence type="ECO:0000313" key="1">
    <source>
        <dbReference type="EMBL" id="QDU31881.1"/>
    </source>
</evidence>
<name>A0A517YNT5_9BACT</name>
<dbReference type="EMBL" id="CP036274">
    <property type="protein sequence ID" value="QDU31881.1"/>
    <property type="molecule type" value="Genomic_DNA"/>
</dbReference>